<reference evidence="2 3" key="1">
    <citation type="submission" date="2019-08" db="EMBL/GenBank/DDBJ databases">
        <title>Complete genome sequence of Candidatus Uab amorphum.</title>
        <authorList>
            <person name="Shiratori T."/>
            <person name="Suzuki S."/>
            <person name="Kakizawa Y."/>
            <person name="Ishida K."/>
        </authorList>
    </citation>
    <scope>NUCLEOTIDE SEQUENCE [LARGE SCALE GENOMIC DNA]</scope>
    <source>
        <strain evidence="2 3">SRT547</strain>
    </source>
</reference>
<feature type="transmembrane region" description="Helical" evidence="1">
    <location>
        <begin position="92"/>
        <end position="113"/>
    </location>
</feature>
<feature type="transmembrane region" description="Helical" evidence="1">
    <location>
        <begin position="69"/>
        <end position="86"/>
    </location>
</feature>
<proteinExistence type="predicted"/>
<feature type="transmembrane region" description="Helical" evidence="1">
    <location>
        <begin position="29"/>
        <end position="48"/>
    </location>
</feature>
<dbReference type="KEGG" id="uam:UABAM_04696"/>
<sequence>MRWSRIFALGIVFIFIALADLQIFVFFTALIAFSFLFSFLQTQLGIYYKQKMKSVKRSRAKKGNHKERIVKYLGFIFAYVGAAIVLDYLASLTLFAVALFYFLFFVFVENVLVATSFSKVSTSTISNIVPRKKEQFVLNDKLLTEEILENYQDELLDHQTSESQVTIKNLYDALDD</sequence>
<dbReference type="RefSeq" id="WP_151970374.1">
    <property type="nucleotide sequence ID" value="NZ_AP019860.1"/>
</dbReference>
<dbReference type="EMBL" id="AP019860">
    <property type="protein sequence ID" value="BBM86310.1"/>
    <property type="molecule type" value="Genomic_DNA"/>
</dbReference>
<dbReference type="AlphaFoldDB" id="A0A5S9ISG1"/>
<evidence type="ECO:0000313" key="2">
    <source>
        <dbReference type="EMBL" id="BBM86310.1"/>
    </source>
</evidence>
<evidence type="ECO:0000256" key="1">
    <source>
        <dbReference type="SAM" id="Phobius"/>
    </source>
</evidence>
<gene>
    <name evidence="2" type="ORF">UABAM_04696</name>
</gene>
<keyword evidence="3" id="KW-1185">Reference proteome</keyword>
<name>A0A5S9ISG1_UABAM</name>
<dbReference type="Proteomes" id="UP000326354">
    <property type="component" value="Chromosome"/>
</dbReference>
<evidence type="ECO:0000313" key="3">
    <source>
        <dbReference type="Proteomes" id="UP000326354"/>
    </source>
</evidence>
<keyword evidence="1" id="KW-0812">Transmembrane</keyword>
<accession>A0A5S9ISG1</accession>
<keyword evidence="1" id="KW-0472">Membrane</keyword>
<protein>
    <submittedName>
        <fullName evidence="2">Uncharacterized protein</fullName>
    </submittedName>
</protein>
<organism evidence="2 3">
    <name type="scientific">Uabimicrobium amorphum</name>
    <dbReference type="NCBI Taxonomy" id="2596890"/>
    <lineage>
        <taxon>Bacteria</taxon>
        <taxon>Pseudomonadati</taxon>
        <taxon>Planctomycetota</taxon>
        <taxon>Candidatus Uabimicrobiia</taxon>
        <taxon>Candidatus Uabimicrobiales</taxon>
        <taxon>Candidatus Uabimicrobiaceae</taxon>
        <taxon>Candidatus Uabimicrobium</taxon>
    </lineage>
</organism>
<keyword evidence="1" id="KW-1133">Transmembrane helix</keyword>